<dbReference type="InterPro" id="IPR033593">
    <property type="entry name" value="N-RASSF"/>
</dbReference>
<dbReference type="PANTHER" id="PTHR15286">
    <property type="entry name" value="RAS-ASSOCIATING DOMAIN CONTAINING PROTEIN"/>
    <property type="match status" value="1"/>
</dbReference>
<dbReference type="AlphaFoldDB" id="A0AAD9DL19"/>
<feature type="domain" description="Ras-associating" evidence="2">
    <location>
        <begin position="16"/>
        <end position="110"/>
    </location>
</feature>
<evidence type="ECO:0000259" key="2">
    <source>
        <dbReference type="PROSITE" id="PS50200"/>
    </source>
</evidence>
<keyword evidence="1" id="KW-0175">Coiled coil</keyword>
<dbReference type="EMBL" id="JAROKS010000026">
    <property type="protein sequence ID" value="KAK1784683.1"/>
    <property type="molecule type" value="Genomic_DNA"/>
</dbReference>
<reference evidence="3" key="1">
    <citation type="submission" date="2023-03" db="EMBL/GenBank/DDBJ databases">
        <title>Electrophorus voltai genome.</title>
        <authorList>
            <person name="Bian C."/>
        </authorList>
    </citation>
    <scope>NUCLEOTIDE SEQUENCE</scope>
    <source>
        <strain evidence="3">CB-2022</strain>
        <tissue evidence="3">Muscle</tissue>
    </source>
</reference>
<dbReference type="SMART" id="SM00314">
    <property type="entry name" value="RA"/>
    <property type="match status" value="1"/>
</dbReference>
<name>A0AAD9DL19_9TELE</name>
<dbReference type="InterPro" id="IPR029071">
    <property type="entry name" value="Ubiquitin-like_domsf"/>
</dbReference>
<dbReference type="GO" id="GO:0007165">
    <property type="term" value="P:signal transduction"/>
    <property type="evidence" value="ECO:0007669"/>
    <property type="project" value="InterPro"/>
</dbReference>
<comment type="caution">
    <text evidence="3">The sequence shown here is derived from an EMBL/GenBank/DDBJ whole genome shotgun (WGS) entry which is preliminary data.</text>
</comment>
<dbReference type="Gene3D" id="3.10.20.90">
    <property type="entry name" value="Phosphatidylinositol 3-kinase Catalytic Subunit, Chain A, domain 1"/>
    <property type="match status" value="1"/>
</dbReference>
<dbReference type="PANTHER" id="PTHR15286:SF10">
    <property type="entry name" value="RAS ASSOCIATION DOMAIN-CONTAINING PROTEIN 9"/>
    <property type="match status" value="1"/>
</dbReference>
<feature type="coiled-coil region" evidence="1">
    <location>
        <begin position="249"/>
        <end position="276"/>
    </location>
</feature>
<keyword evidence="4" id="KW-1185">Reference proteome</keyword>
<dbReference type="SUPFAM" id="SSF54236">
    <property type="entry name" value="Ubiquitin-like"/>
    <property type="match status" value="1"/>
</dbReference>
<accession>A0AAD9DL19</accession>
<organism evidence="3 4">
    <name type="scientific">Electrophorus voltai</name>
    <dbReference type="NCBI Taxonomy" id="2609070"/>
    <lineage>
        <taxon>Eukaryota</taxon>
        <taxon>Metazoa</taxon>
        <taxon>Chordata</taxon>
        <taxon>Craniata</taxon>
        <taxon>Vertebrata</taxon>
        <taxon>Euteleostomi</taxon>
        <taxon>Actinopterygii</taxon>
        <taxon>Neopterygii</taxon>
        <taxon>Teleostei</taxon>
        <taxon>Ostariophysi</taxon>
        <taxon>Gymnotiformes</taxon>
        <taxon>Gymnotoidei</taxon>
        <taxon>Gymnotidae</taxon>
        <taxon>Electrophorus</taxon>
    </lineage>
</organism>
<evidence type="ECO:0000313" key="4">
    <source>
        <dbReference type="Proteomes" id="UP001239994"/>
    </source>
</evidence>
<sequence length="644" mass="72977">MGKVKADRSKDAEETPGKEIQVLVFQEEKVVCGVTKHTTCADVVQALLEDHKNIPESKRTLHGEAKEFCLLERWKGFERALPPLTRILRLWNAWGDERPFIRFVLVKASEFVPSSTGAKRTLKSRVVKSKRWEQGPAHCSKTLAVERQKKMVKKAFRKLEKMQKGGTSEGSEEIDRMVRLIISQDHTIRQQIYHMRELDLELEHMEQQFRENPDPCSSTAKSSSSLLLSTSVSQGEEQLQEYLYASSGITQLELQVRRHQELIDELSRDIDLELKRNSWTPDSGELEGAAAAGLTLDLESTSSLSSVDASGMEGLRSELDLSMRTGLLLYAQSQDLERELQWNNTLMQSRNQEYQHLMAQLGSLQLGDCPEPASPTNLSLKNSTRVGEVCSYLPVPLWPPESLRQQQQPPRASPHHVLFHRVARSGTPPSPKELMLTEDISYPESTTAVSSVRQWWGQTLYCPQMQISMWEANKKITSHTITHSAFAAQERRSWECLHKLGPSVVRRAEFLLPYGRSCRGGKSDYRAQARQARKTPLPRCMLGVFLSNGARLKRPSGNIRGARLERKQIMQEPPPPEAKAALNRLCVYNNEGYNKAREQGGAEGLGRVCFRGVRRWHNVQRAQNRMFGAGERVSEQIDSEMLAV</sequence>
<proteinExistence type="predicted"/>
<protein>
    <recommendedName>
        <fullName evidence="2">Ras-associating domain-containing protein</fullName>
    </recommendedName>
</protein>
<evidence type="ECO:0000256" key="1">
    <source>
        <dbReference type="SAM" id="Coils"/>
    </source>
</evidence>
<gene>
    <name evidence="3" type="ORF">P4O66_003277</name>
</gene>
<dbReference type="Proteomes" id="UP001239994">
    <property type="component" value="Unassembled WGS sequence"/>
</dbReference>
<dbReference type="PROSITE" id="PS50200">
    <property type="entry name" value="RA"/>
    <property type="match status" value="1"/>
</dbReference>
<evidence type="ECO:0000313" key="3">
    <source>
        <dbReference type="EMBL" id="KAK1784683.1"/>
    </source>
</evidence>
<dbReference type="InterPro" id="IPR000159">
    <property type="entry name" value="RA_dom"/>
</dbReference>